<evidence type="ECO:0000313" key="2">
    <source>
        <dbReference type="EMBL" id="EGU81424.1"/>
    </source>
</evidence>
<sequence>MSNHHIGGLTLSSSSEQMTSSRPQQEGKLALLPVEVLLNITGEPGKDKQAQILSHKDFKSLALSCGVFFRELRQAYYCADNFAAFHSALRCADVEAMERCHQLANPPLHLERKISCHCPADKPHKHHRPIDNVLECLAIGSVPIDRCIKATRWLLSKGCEANEQEDQVWCLKNRHCGHMPELLIDVLGNASDKVRVEGICEIISMLHSHGYSLPYNMNFHKYHITRNDQKSKPGLIQSWVGNCLFTRYWLQSTNLGNLLWGIFLDIADPSTVWKEAYQGEAADILESKIQVLAEYGAVDSNEVIALQSIVAALRDNPFNFERIDEGHDGKDYWEKLCNTLRPFSNDENLLRNHLLLGMNFRTELNRRLHSFIFEAEWNPWTVWHDYKMQCPKHRANLSHPWMTRCAWRLFQRSNGKWYDPEWVTCAEGSSPCQLHRGRPLPQWYQVNYGEFVAAVERPWLEKSMPGHESQLKDETTENSTASDSSTLLAIPSSVNQFPNKTPTGNNALAQTSPPINNPV</sequence>
<protein>
    <submittedName>
        <fullName evidence="2">Uncharacterized protein</fullName>
    </submittedName>
</protein>
<dbReference type="EMBL" id="AFQF01002439">
    <property type="protein sequence ID" value="EGU81424.1"/>
    <property type="molecule type" value="Genomic_DNA"/>
</dbReference>
<accession>F9FNU7</accession>
<feature type="compositionally biased region" description="Polar residues" evidence="1">
    <location>
        <begin position="477"/>
        <end position="519"/>
    </location>
</feature>
<evidence type="ECO:0000256" key="1">
    <source>
        <dbReference type="SAM" id="MobiDB-lite"/>
    </source>
</evidence>
<dbReference type="OrthoDB" id="5024657at2759"/>
<feature type="region of interest" description="Disordered" evidence="1">
    <location>
        <begin position="1"/>
        <end position="25"/>
    </location>
</feature>
<feature type="region of interest" description="Disordered" evidence="1">
    <location>
        <begin position="464"/>
        <end position="519"/>
    </location>
</feature>
<proteinExistence type="predicted"/>
<comment type="caution">
    <text evidence="2">The sequence shown here is derived from an EMBL/GenBank/DDBJ whole genome shotgun (WGS) entry which is preliminary data.</text>
</comment>
<feature type="compositionally biased region" description="Low complexity" evidence="1">
    <location>
        <begin position="12"/>
        <end position="21"/>
    </location>
</feature>
<organism evidence="2">
    <name type="scientific">Fusarium oxysporum (strain Fo5176)</name>
    <name type="common">Fusarium vascular wilt</name>
    <dbReference type="NCBI Taxonomy" id="660025"/>
    <lineage>
        <taxon>Eukaryota</taxon>
        <taxon>Fungi</taxon>
        <taxon>Dikarya</taxon>
        <taxon>Ascomycota</taxon>
        <taxon>Pezizomycotina</taxon>
        <taxon>Sordariomycetes</taxon>
        <taxon>Hypocreomycetidae</taxon>
        <taxon>Hypocreales</taxon>
        <taxon>Nectriaceae</taxon>
        <taxon>Fusarium</taxon>
        <taxon>Fusarium oxysporum species complex</taxon>
    </lineage>
</organism>
<name>F9FNU7_FUSOF</name>
<gene>
    <name evidence="2" type="ORF">FOXB_08077</name>
</gene>
<reference evidence="2" key="1">
    <citation type="journal article" date="2012" name="Mol. Plant Microbe Interact.">
        <title>A highly conserved effector in Fusarium oxysporum is required for full virulence on Arabidopsis.</title>
        <authorList>
            <person name="Thatcher L.F."/>
            <person name="Gardiner D.M."/>
            <person name="Kazan K."/>
            <person name="Manners J."/>
        </authorList>
    </citation>
    <scope>NUCLEOTIDE SEQUENCE [LARGE SCALE GENOMIC DNA]</scope>
    <source>
        <strain evidence="2">Fo5176</strain>
    </source>
</reference>
<dbReference type="AlphaFoldDB" id="F9FNU7"/>